<dbReference type="PANTHER" id="PTHR10009:SF7">
    <property type="entry name" value="GH10609P-RELATED"/>
    <property type="match status" value="1"/>
</dbReference>
<keyword evidence="4 7" id="KW-0732">Signal</keyword>
<feature type="compositionally biased region" description="Low complexity" evidence="6">
    <location>
        <begin position="416"/>
        <end position="432"/>
    </location>
</feature>
<sequence>MHLIVELLILLSASCGVLSIRLDTVYEWNYIEYQWPSTLARQQAIDNGSYHFARVLPMDVDVSRDGRVFVSFLGMDGVPATLGVVSNQRGPSGPLIQPYPNLGWFKRGSCNAIQNVYRIAIDECNRLWVLDTGYLENTQPSCEAQLLVFNLNTDQLITRIKIPNNIARNSEGDTLLANPIIETYGSKCEDTTAYLADPVGRGLIVWKNGRLTRLENPIFNPNPNATNIVVGNRNMTLRGGIVAMDLSPQIFPGESRFLYFHSMASYDLYYADTASLKRANSGSELRFQGQRNLLPSNAPAHAFASDGTLFTGLTREIAIACWNRYNPMRRDNMQIVAQDRERLQYVNGLKVIPATRQGQQEELWVIANRFIAFQQSGLDVNDVNFRIMKKPVKELTRGTKCQLPRQTQSNLQDITNQNNPQLNFNNNNNNNNNERKRTLHSYVNEIKKLDVFIYFTAMRGRTTTNATLLCACIFAITLTNVSARARLDTIFEWRYINYTWDSDAQLQDFMRKGYYEPAQILPMDVDVSRDGRVFIAMGGRSVGVSATLGVVTNVQSPSGPLIMPYPNWSWFEKDNCNSLTNVYRIAIDECNRMWVLDAGFLEIPAGTKNVCEAQLVVFDLNTDTLLQVIKIPDSIAKNQFKVGMLANPIVETSGPQCEYTTVYMADVLGEGLVVYNDNKIFRLSHSSFLYDSSLVNVTTGKHRMTLGGGILGMDISPRLFPGEARHLYYRPLVSLDLFAVHTSQLRGKEILSGIPFATSTSAKNILTSHAVGQAFSSEGTLFLGMTKELAIGCWNRYRALTRENFEIIAQDDEQLEYANGVKVIPVSRLGAVEELWVLTNRFIGFQLGKLEENEVNFRVLKKSVRELVEGTRCELPEYTRYALQKIQNDGTLLFTN</sequence>
<evidence type="ECO:0000256" key="7">
    <source>
        <dbReference type="SAM" id="SignalP"/>
    </source>
</evidence>
<comment type="subcellular location">
    <subcellularLocation>
        <location evidence="1">Secreted</location>
    </subcellularLocation>
</comment>
<feature type="region of interest" description="Disordered" evidence="6">
    <location>
        <begin position="410"/>
        <end position="434"/>
    </location>
</feature>
<protein>
    <recommendedName>
        <fullName evidence="10">Bee-milk protein</fullName>
    </recommendedName>
</protein>
<feature type="chain" id="PRO_5044826613" description="Bee-milk protein" evidence="7">
    <location>
        <begin position="20"/>
        <end position="896"/>
    </location>
</feature>
<proteinExistence type="inferred from homology"/>
<dbReference type="PRINTS" id="PR01366">
    <property type="entry name" value="ROYALJELLY"/>
</dbReference>
<dbReference type="Pfam" id="PF03022">
    <property type="entry name" value="MRJP"/>
    <property type="match status" value="2"/>
</dbReference>
<evidence type="ECO:0000256" key="1">
    <source>
        <dbReference type="ARBA" id="ARBA00004613"/>
    </source>
</evidence>
<evidence type="ECO:0000256" key="5">
    <source>
        <dbReference type="ARBA" id="ARBA00023180"/>
    </source>
</evidence>
<dbReference type="EMBL" id="JBJJXI010000080">
    <property type="protein sequence ID" value="KAL3395623.1"/>
    <property type="molecule type" value="Genomic_DNA"/>
</dbReference>
<organism evidence="8 9">
    <name type="scientific">Trichogramma kaykai</name>
    <dbReference type="NCBI Taxonomy" id="54128"/>
    <lineage>
        <taxon>Eukaryota</taxon>
        <taxon>Metazoa</taxon>
        <taxon>Ecdysozoa</taxon>
        <taxon>Arthropoda</taxon>
        <taxon>Hexapoda</taxon>
        <taxon>Insecta</taxon>
        <taxon>Pterygota</taxon>
        <taxon>Neoptera</taxon>
        <taxon>Endopterygota</taxon>
        <taxon>Hymenoptera</taxon>
        <taxon>Apocrita</taxon>
        <taxon>Proctotrupomorpha</taxon>
        <taxon>Chalcidoidea</taxon>
        <taxon>Trichogrammatidae</taxon>
        <taxon>Trichogramma</taxon>
    </lineage>
</organism>
<evidence type="ECO:0000256" key="6">
    <source>
        <dbReference type="SAM" id="MobiDB-lite"/>
    </source>
</evidence>
<comment type="caution">
    <text evidence="8">The sequence shown here is derived from an EMBL/GenBank/DDBJ whole genome shotgun (WGS) entry which is preliminary data.</text>
</comment>
<dbReference type="Gene3D" id="2.120.10.30">
    <property type="entry name" value="TolB, C-terminal domain"/>
    <property type="match status" value="2"/>
</dbReference>
<feature type="signal peptide" evidence="7">
    <location>
        <begin position="1"/>
        <end position="19"/>
    </location>
</feature>
<evidence type="ECO:0000256" key="2">
    <source>
        <dbReference type="ARBA" id="ARBA00009127"/>
    </source>
</evidence>
<gene>
    <name evidence="8" type="ORF">TKK_010430</name>
</gene>
<dbReference type="GO" id="GO:0005576">
    <property type="term" value="C:extracellular region"/>
    <property type="evidence" value="ECO:0007669"/>
    <property type="project" value="UniProtKB-SubCell"/>
</dbReference>
<evidence type="ECO:0008006" key="10">
    <source>
        <dbReference type="Google" id="ProtNLM"/>
    </source>
</evidence>
<reference evidence="8 9" key="1">
    <citation type="journal article" date="2024" name="bioRxiv">
        <title>A reference genome for Trichogramma kaykai: A tiny desert-dwelling parasitoid wasp with competing sex-ratio distorters.</title>
        <authorList>
            <person name="Culotta J."/>
            <person name="Lindsey A.R."/>
        </authorList>
    </citation>
    <scope>NUCLEOTIDE SEQUENCE [LARGE SCALE GENOMIC DNA]</scope>
    <source>
        <strain evidence="8 9">KSX58</strain>
    </source>
</reference>
<name>A0ABD2WRM1_9HYME</name>
<dbReference type="PANTHER" id="PTHR10009">
    <property type="entry name" value="PROTEIN YELLOW-RELATED"/>
    <property type="match status" value="1"/>
</dbReference>
<keyword evidence="5" id="KW-0325">Glycoprotein</keyword>
<evidence type="ECO:0000256" key="3">
    <source>
        <dbReference type="ARBA" id="ARBA00022525"/>
    </source>
</evidence>
<dbReference type="SUPFAM" id="SSF63829">
    <property type="entry name" value="Calcium-dependent phosphotriesterase"/>
    <property type="match status" value="1"/>
</dbReference>
<dbReference type="AlphaFoldDB" id="A0ABD2WRM1"/>
<evidence type="ECO:0000256" key="4">
    <source>
        <dbReference type="ARBA" id="ARBA00022729"/>
    </source>
</evidence>
<keyword evidence="3" id="KW-0964">Secreted</keyword>
<accession>A0ABD2WRM1</accession>
<evidence type="ECO:0000313" key="8">
    <source>
        <dbReference type="EMBL" id="KAL3395623.1"/>
    </source>
</evidence>
<dbReference type="InterPro" id="IPR011042">
    <property type="entry name" value="6-blade_b-propeller_TolB-like"/>
</dbReference>
<evidence type="ECO:0000313" key="9">
    <source>
        <dbReference type="Proteomes" id="UP001627154"/>
    </source>
</evidence>
<dbReference type="Proteomes" id="UP001627154">
    <property type="component" value="Unassembled WGS sequence"/>
</dbReference>
<keyword evidence="9" id="KW-1185">Reference proteome</keyword>
<comment type="similarity">
    <text evidence="2">Belongs to the major royal jelly protein family.</text>
</comment>
<dbReference type="InterPro" id="IPR017996">
    <property type="entry name" value="MRJP/yellow-related"/>
</dbReference>